<dbReference type="Gene3D" id="1.10.10.10">
    <property type="entry name" value="Winged helix-like DNA-binding domain superfamily/Winged helix DNA-binding domain"/>
    <property type="match status" value="1"/>
</dbReference>
<dbReference type="EMBL" id="JBHSGA010000009">
    <property type="protein sequence ID" value="MFC4526079.1"/>
    <property type="molecule type" value="Genomic_DNA"/>
</dbReference>
<feature type="modified residue" description="4-aspartylphosphate" evidence="3">
    <location>
        <position position="55"/>
    </location>
</feature>
<dbReference type="SMART" id="SM00421">
    <property type="entry name" value="HTH_LUXR"/>
    <property type="match status" value="1"/>
</dbReference>
<dbReference type="RefSeq" id="WP_266152193.1">
    <property type="nucleotide sequence ID" value="NZ_JAPDPF010000011.1"/>
</dbReference>
<dbReference type="Proteomes" id="UP001595961">
    <property type="component" value="Unassembled WGS sequence"/>
</dbReference>
<reference evidence="7" key="1">
    <citation type="journal article" date="2019" name="Int. J. Syst. Evol. Microbiol.">
        <title>The Global Catalogue of Microorganisms (GCM) 10K type strain sequencing project: providing services to taxonomists for standard genome sequencing and annotation.</title>
        <authorList>
            <consortium name="The Broad Institute Genomics Platform"/>
            <consortium name="The Broad Institute Genome Sequencing Center for Infectious Disease"/>
            <person name="Wu L."/>
            <person name="Ma J."/>
        </authorList>
    </citation>
    <scope>NUCLEOTIDE SEQUENCE [LARGE SCALE GENOMIC DNA]</scope>
    <source>
        <strain evidence="7">CCM 4481</strain>
    </source>
</reference>
<dbReference type="PANTHER" id="PTHR43214">
    <property type="entry name" value="TWO-COMPONENT RESPONSE REGULATOR"/>
    <property type="match status" value="1"/>
</dbReference>
<evidence type="ECO:0000256" key="3">
    <source>
        <dbReference type="PROSITE-ProRule" id="PRU00169"/>
    </source>
</evidence>
<dbReference type="InterPro" id="IPR058245">
    <property type="entry name" value="NreC/VraR/RcsB-like_REC"/>
</dbReference>
<evidence type="ECO:0000259" key="4">
    <source>
        <dbReference type="PROSITE" id="PS50043"/>
    </source>
</evidence>
<dbReference type="PRINTS" id="PR00038">
    <property type="entry name" value="HTHLUXR"/>
</dbReference>
<evidence type="ECO:0000256" key="2">
    <source>
        <dbReference type="ARBA" id="ARBA00023125"/>
    </source>
</evidence>
<dbReference type="InterPro" id="IPR000792">
    <property type="entry name" value="Tscrpt_reg_LuxR_C"/>
</dbReference>
<name>A0ABV9BZC5_9GAMM</name>
<dbReference type="Pfam" id="PF00196">
    <property type="entry name" value="GerE"/>
    <property type="match status" value="1"/>
</dbReference>
<organism evidence="6 7">
    <name type="scientific">Dyella halodurans</name>
    <dbReference type="NCBI Taxonomy" id="1920171"/>
    <lineage>
        <taxon>Bacteria</taxon>
        <taxon>Pseudomonadati</taxon>
        <taxon>Pseudomonadota</taxon>
        <taxon>Gammaproteobacteria</taxon>
        <taxon>Lysobacterales</taxon>
        <taxon>Rhodanobacteraceae</taxon>
        <taxon>Dyella</taxon>
    </lineage>
</organism>
<evidence type="ECO:0000313" key="6">
    <source>
        <dbReference type="EMBL" id="MFC4526079.1"/>
    </source>
</evidence>
<dbReference type="SMART" id="SM00448">
    <property type="entry name" value="REC"/>
    <property type="match status" value="1"/>
</dbReference>
<dbReference type="PROSITE" id="PS50043">
    <property type="entry name" value="HTH_LUXR_2"/>
    <property type="match status" value="1"/>
</dbReference>
<evidence type="ECO:0000256" key="1">
    <source>
        <dbReference type="ARBA" id="ARBA00022553"/>
    </source>
</evidence>
<dbReference type="CDD" id="cd06170">
    <property type="entry name" value="LuxR_C_like"/>
    <property type="match status" value="1"/>
</dbReference>
<feature type="domain" description="Response regulatory" evidence="5">
    <location>
        <begin position="4"/>
        <end position="123"/>
    </location>
</feature>
<gene>
    <name evidence="6" type="ORF">ACFO5W_05455</name>
</gene>
<keyword evidence="2" id="KW-0238">DNA-binding</keyword>
<feature type="domain" description="HTH luxR-type" evidence="4">
    <location>
        <begin position="145"/>
        <end position="210"/>
    </location>
</feature>
<protein>
    <submittedName>
        <fullName evidence="6">Response regulator</fullName>
    </submittedName>
</protein>
<keyword evidence="1 3" id="KW-0597">Phosphoprotein</keyword>
<dbReference type="CDD" id="cd17535">
    <property type="entry name" value="REC_NarL-like"/>
    <property type="match status" value="1"/>
</dbReference>
<dbReference type="InterPro" id="IPR001789">
    <property type="entry name" value="Sig_transdc_resp-reg_receiver"/>
</dbReference>
<dbReference type="InterPro" id="IPR036388">
    <property type="entry name" value="WH-like_DNA-bd_sf"/>
</dbReference>
<dbReference type="SUPFAM" id="SSF52172">
    <property type="entry name" value="CheY-like"/>
    <property type="match status" value="1"/>
</dbReference>
<dbReference type="InterPro" id="IPR039420">
    <property type="entry name" value="WalR-like"/>
</dbReference>
<comment type="caution">
    <text evidence="6">The sequence shown here is derived from an EMBL/GenBank/DDBJ whole genome shotgun (WGS) entry which is preliminary data.</text>
</comment>
<dbReference type="Pfam" id="PF00072">
    <property type="entry name" value="Response_reg"/>
    <property type="match status" value="1"/>
</dbReference>
<evidence type="ECO:0000259" key="5">
    <source>
        <dbReference type="PROSITE" id="PS50110"/>
    </source>
</evidence>
<dbReference type="SUPFAM" id="SSF46894">
    <property type="entry name" value="C-terminal effector domain of the bipartite response regulators"/>
    <property type="match status" value="1"/>
</dbReference>
<dbReference type="InterPro" id="IPR016032">
    <property type="entry name" value="Sig_transdc_resp-reg_C-effctor"/>
</dbReference>
<dbReference type="PROSITE" id="PS50110">
    <property type="entry name" value="RESPONSE_REGULATORY"/>
    <property type="match status" value="1"/>
</dbReference>
<keyword evidence="7" id="KW-1185">Reference proteome</keyword>
<evidence type="ECO:0000313" key="7">
    <source>
        <dbReference type="Proteomes" id="UP001595961"/>
    </source>
</evidence>
<proteinExistence type="predicted"/>
<dbReference type="InterPro" id="IPR011006">
    <property type="entry name" value="CheY-like_superfamily"/>
</dbReference>
<dbReference type="PANTHER" id="PTHR43214:SF17">
    <property type="entry name" value="TRANSCRIPTIONAL REGULATORY PROTEIN RCSB"/>
    <property type="match status" value="1"/>
</dbReference>
<dbReference type="Gene3D" id="3.40.50.2300">
    <property type="match status" value="1"/>
</dbReference>
<accession>A0ABV9BZC5</accession>
<sequence length="213" mass="22776">MTLRIILADDHPIVRSGVRMLLEGSLNGAVIVDVGSPDELVHALEQQSCDLVITDFSMPGGQVADGLNMLGLIERRWPGLPIIVLTMVSNAGVLSSILAAGVRGLLNKSDALTELTLAVQAVSHDRYYVSTSIERALDAARAGGAATAQPSLSKRETEVLRLFASGITVSEIATQLNRSVKTISRQKMDAMGKLGLRSDLDIYTYAREHGLVP</sequence>